<feature type="transmembrane region" description="Helical" evidence="1">
    <location>
        <begin position="21"/>
        <end position="39"/>
    </location>
</feature>
<dbReference type="AlphaFoldDB" id="A0AAD2D7Q5"/>
<keyword evidence="1" id="KW-0812">Transmembrane</keyword>
<feature type="transmembrane region" description="Helical" evidence="1">
    <location>
        <begin position="45"/>
        <end position="66"/>
    </location>
</feature>
<evidence type="ECO:0008006" key="4">
    <source>
        <dbReference type="Google" id="ProtNLM"/>
    </source>
</evidence>
<gene>
    <name evidence="2" type="ORF">ECRASSUSDP1_LOCUS24119</name>
</gene>
<keyword evidence="1" id="KW-1133">Transmembrane helix</keyword>
<protein>
    <recommendedName>
        <fullName evidence="4">Transmembrane protein</fullName>
    </recommendedName>
</protein>
<reference evidence="2" key="1">
    <citation type="submission" date="2023-07" db="EMBL/GenBank/DDBJ databases">
        <authorList>
            <consortium name="AG Swart"/>
            <person name="Singh M."/>
            <person name="Singh A."/>
            <person name="Seah K."/>
            <person name="Emmerich C."/>
        </authorList>
    </citation>
    <scope>NUCLEOTIDE SEQUENCE</scope>
    <source>
        <strain evidence="2">DP1</strain>
    </source>
</reference>
<keyword evidence="3" id="KW-1185">Reference proteome</keyword>
<evidence type="ECO:0000256" key="1">
    <source>
        <dbReference type="SAM" id="Phobius"/>
    </source>
</evidence>
<keyword evidence="1" id="KW-0472">Membrane</keyword>
<proteinExistence type="predicted"/>
<sequence length="168" mass="19583">MEYYSHPTQDQPILKNSFLPRVANFVAIAVQGYLAYNYYHLSGIFNTNFLAAHALVMFWSIAYHVLPFLTHNICFRSLARMFAYIILFIAFAFLYLFAVTEHQWGPEVYYALLVYFLGPAAFLSMTLIWVMNSDTRQPIDDSLQMPYNPEVMIEAPKKMPKHQVYAMI</sequence>
<evidence type="ECO:0000313" key="2">
    <source>
        <dbReference type="EMBL" id="CAI2382641.1"/>
    </source>
</evidence>
<name>A0AAD2D7Q5_EUPCR</name>
<comment type="caution">
    <text evidence="2">The sequence shown here is derived from an EMBL/GenBank/DDBJ whole genome shotgun (WGS) entry which is preliminary data.</text>
</comment>
<evidence type="ECO:0000313" key="3">
    <source>
        <dbReference type="Proteomes" id="UP001295684"/>
    </source>
</evidence>
<dbReference type="Proteomes" id="UP001295684">
    <property type="component" value="Unassembled WGS sequence"/>
</dbReference>
<organism evidence="2 3">
    <name type="scientific">Euplotes crassus</name>
    <dbReference type="NCBI Taxonomy" id="5936"/>
    <lineage>
        <taxon>Eukaryota</taxon>
        <taxon>Sar</taxon>
        <taxon>Alveolata</taxon>
        <taxon>Ciliophora</taxon>
        <taxon>Intramacronucleata</taxon>
        <taxon>Spirotrichea</taxon>
        <taxon>Hypotrichia</taxon>
        <taxon>Euplotida</taxon>
        <taxon>Euplotidae</taxon>
        <taxon>Moneuplotes</taxon>
    </lineage>
</organism>
<accession>A0AAD2D7Q5</accession>
<dbReference type="EMBL" id="CAMPGE010024824">
    <property type="protein sequence ID" value="CAI2382641.1"/>
    <property type="molecule type" value="Genomic_DNA"/>
</dbReference>
<feature type="transmembrane region" description="Helical" evidence="1">
    <location>
        <begin position="109"/>
        <end position="130"/>
    </location>
</feature>
<feature type="transmembrane region" description="Helical" evidence="1">
    <location>
        <begin position="78"/>
        <end position="97"/>
    </location>
</feature>